<organism evidence="5 6">
    <name type="scientific">Pseudothioclava arenosa</name>
    <dbReference type="NCBI Taxonomy" id="1795308"/>
    <lineage>
        <taxon>Bacteria</taxon>
        <taxon>Pseudomonadati</taxon>
        <taxon>Pseudomonadota</taxon>
        <taxon>Alphaproteobacteria</taxon>
        <taxon>Rhodobacterales</taxon>
        <taxon>Paracoccaceae</taxon>
        <taxon>Pseudothioclava</taxon>
    </lineage>
</organism>
<dbReference type="Pfam" id="PF00702">
    <property type="entry name" value="Hydrolase"/>
    <property type="match status" value="1"/>
</dbReference>
<dbReference type="GO" id="GO:0006281">
    <property type="term" value="P:DNA repair"/>
    <property type="evidence" value="ECO:0007669"/>
    <property type="project" value="TreeGrafter"/>
</dbReference>
<evidence type="ECO:0000313" key="5">
    <source>
        <dbReference type="EMBL" id="PCD77714.1"/>
    </source>
</evidence>
<evidence type="ECO:0000256" key="1">
    <source>
        <dbReference type="ARBA" id="ARBA00000830"/>
    </source>
</evidence>
<comment type="caution">
    <text evidence="5">The sequence shown here is derived from an EMBL/GenBank/DDBJ whole genome shotgun (WGS) entry which is preliminary data.</text>
</comment>
<dbReference type="OrthoDB" id="9797743at2"/>
<dbReference type="InterPro" id="IPR036412">
    <property type="entry name" value="HAD-like_sf"/>
</dbReference>
<sequence>MIEAILFDKDGTLFDFDASWGVWAERQLTKLAGGDGALAGRMAASIGYDLAALRFHPWSPVIAGTLDDAVDLLLPHLPHWERRALADELDGAAQDLPLVAPVDLAPCLAGLRGQRLRLGVATNDSEAAARAHLAAAGVTGFFDFVAGYDSGYGAKPAPGPLLAFADYLGVAPEACAMVGDSTHDLNAARAAGMRPVGVLTGPARAEDLAPLAEVVLPDIGALAAWVLRA</sequence>
<dbReference type="InterPro" id="IPR006439">
    <property type="entry name" value="HAD-SF_hydro_IA"/>
</dbReference>
<proteinExistence type="inferred from homology"/>
<accession>A0A2A4CUF2</accession>
<evidence type="ECO:0000256" key="2">
    <source>
        <dbReference type="ARBA" id="ARBA00004818"/>
    </source>
</evidence>
<keyword evidence="6" id="KW-1185">Reference proteome</keyword>
<dbReference type="Gene3D" id="1.10.150.240">
    <property type="entry name" value="Putative phosphatase, domain 2"/>
    <property type="match status" value="1"/>
</dbReference>
<dbReference type="InterPro" id="IPR050155">
    <property type="entry name" value="HAD-like_hydrolase_sf"/>
</dbReference>
<evidence type="ECO:0000256" key="4">
    <source>
        <dbReference type="ARBA" id="ARBA00013078"/>
    </source>
</evidence>
<dbReference type="PANTHER" id="PTHR43434:SF1">
    <property type="entry name" value="PHOSPHOGLYCOLATE PHOSPHATASE"/>
    <property type="match status" value="1"/>
</dbReference>
<name>A0A2A4CUF2_9RHOB</name>
<dbReference type="NCBIfam" id="TIGR01549">
    <property type="entry name" value="HAD-SF-IA-v1"/>
    <property type="match status" value="1"/>
</dbReference>
<comment type="pathway">
    <text evidence="2">Organic acid metabolism; glycolate biosynthesis; glycolate from 2-phosphoglycolate: step 1/1.</text>
</comment>
<evidence type="ECO:0000313" key="6">
    <source>
        <dbReference type="Proteomes" id="UP000243507"/>
    </source>
</evidence>
<dbReference type="AlphaFoldDB" id="A0A2A4CUF2"/>
<reference evidence="5 6" key="1">
    <citation type="submission" date="2017-09" db="EMBL/GenBank/DDBJ databases">
        <title>A multilocus sequence analysis scheme for characterization of bacteria in the genus Thioclava.</title>
        <authorList>
            <person name="Liu Y."/>
            <person name="Shao Z."/>
        </authorList>
    </citation>
    <scope>NUCLEOTIDE SEQUENCE [LARGE SCALE GENOMIC DNA]</scope>
    <source>
        <strain evidence="5 6">CAU 1312</strain>
    </source>
</reference>
<comment type="catalytic activity">
    <reaction evidence="1">
        <text>2-phosphoglycolate + H2O = glycolate + phosphate</text>
        <dbReference type="Rhea" id="RHEA:14369"/>
        <dbReference type="ChEBI" id="CHEBI:15377"/>
        <dbReference type="ChEBI" id="CHEBI:29805"/>
        <dbReference type="ChEBI" id="CHEBI:43474"/>
        <dbReference type="ChEBI" id="CHEBI:58033"/>
        <dbReference type="EC" id="3.1.3.18"/>
    </reaction>
</comment>
<dbReference type="InterPro" id="IPR023214">
    <property type="entry name" value="HAD_sf"/>
</dbReference>
<evidence type="ECO:0000256" key="3">
    <source>
        <dbReference type="ARBA" id="ARBA00006171"/>
    </source>
</evidence>
<dbReference type="EMBL" id="NTJD01000002">
    <property type="protein sequence ID" value="PCD77714.1"/>
    <property type="molecule type" value="Genomic_DNA"/>
</dbReference>
<dbReference type="GO" id="GO:0008967">
    <property type="term" value="F:phosphoglycolate phosphatase activity"/>
    <property type="evidence" value="ECO:0007669"/>
    <property type="project" value="UniProtKB-EC"/>
</dbReference>
<protein>
    <recommendedName>
        <fullName evidence="4">phosphoglycolate phosphatase</fullName>
        <ecNumber evidence="4">3.1.3.18</ecNumber>
    </recommendedName>
</protein>
<dbReference type="Gene3D" id="3.40.50.1000">
    <property type="entry name" value="HAD superfamily/HAD-like"/>
    <property type="match status" value="1"/>
</dbReference>
<comment type="similarity">
    <text evidence="3">Belongs to the HAD-like hydrolase superfamily. CbbY/CbbZ/Gph/YieH family.</text>
</comment>
<dbReference type="InterPro" id="IPR023198">
    <property type="entry name" value="PGP-like_dom2"/>
</dbReference>
<dbReference type="SUPFAM" id="SSF56784">
    <property type="entry name" value="HAD-like"/>
    <property type="match status" value="1"/>
</dbReference>
<dbReference type="EC" id="3.1.3.18" evidence="4"/>
<dbReference type="SFLD" id="SFLDG01129">
    <property type="entry name" value="C1.5:_HAD__Beta-PGM__Phosphata"/>
    <property type="match status" value="1"/>
</dbReference>
<dbReference type="Proteomes" id="UP000243507">
    <property type="component" value="Unassembled WGS sequence"/>
</dbReference>
<gene>
    <name evidence="5" type="ORF">CLN94_02575</name>
</gene>
<dbReference type="PANTHER" id="PTHR43434">
    <property type="entry name" value="PHOSPHOGLYCOLATE PHOSPHATASE"/>
    <property type="match status" value="1"/>
</dbReference>
<dbReference type="SFLD" id="SFLDS00003">
    <property type="entry name" value="Haloacid_Dehalogenase"/>
    <property type="match status" value="1"/>
</dbReference>
<dbReference type="RefSeq" id="WP_096431435.1">
    <property type="nucleotide sequence ID" value="NZ_NTJD01000002.1"/>
</dbReference>